<organism evidence="10 11">
    <name type="scientific">Oceanobacillus bengalensis</name>
    <dbReference type="NCBI Taxonomy" id="1435466"/>
    <lineage>
        <taxon>Bacteria</taxon>
        <taxon>Bacillati</taxon>
        <taxon>Bacillota</taxon>
        <taxon>Bacilli</taxon>
        <taxon>Bacillales</taxon>
        <taxon>Bacillaceae</taxon>
        <taxon>Oceanobacillus</taxon>
    </lineage>
</organism>
<evidence type="ECO:0000256" key="6">
    <source>
        <dbReference type="ARBA" id="ARBA00023306"/>
    </source>
</evidence>
<keyword evidence="11" id="KW-1185">Reference proteome</keyword>
<dbReference type="Proteomes" id="UP000281813">
    <property type="component" value="Unassembled WGS sequence"/>
</dbReference>
<keyword evidence="1 7" id="KW-1003">Cell membrane</keyword>
<dbReference type="HAMAP" id="MF_00910">
    <property type="entry name" value="FtsL"/>
    <property type="match status" value="1"/>
</dbReference>
<keyword evidence="5 7" id="KW-0472">Membrane</keyword>
<evidence type="ECO:0000256" key="3">
    <source>
        <dbReference type="ARBA" id="ARBA00022692"/>
    </source>
</evidence>
<evidence type="ECO:0000256" key="8">
    <source>
        <dbReference type="NCBIfam" id="TIGR02209"/>
    </source>
</evidence>
<feature type="transmembrane region" description="Helical" evidence="7">
    <location>
        <begin position="39"/>
        <end position="58"/>
    </location>
</feature>
<dbReference type="AlphaFoldDB" id="A0A494Z1B4"/>
<dbReference type="EMBL" id="RBZO01000009">
    <property type="protein sequence ID" value="RKQ16312.1"/>
    <property type="molecule type" value="Genomic_DNA"/>
</dbReference>
<dbReference type="GO" id="GO:0005886">
    <property type="term" value="C:plasma membrane"/>
    <property type="evidence" value="ECO:0007669"/>
    <property type="project" value="UniProtKB-SubCell"/>
</dbReference>
<proteinExistence type="inferred from homology"/>
<gene>
    <name evidence="7 10" type="primary">ftsL</name>
    <name evidence="10" type="ORF">D8M05_07470</name>
</gene>
<evidence type="ECO:0000256" key="9">
    <source>
        <dbReference type="SAM" id="MobiDB-lite"/>
    </source>
</evidence>
<sequence length="123" mass="14195">MSAEHARSWQQLPKQSPKTDQKQHAKVKRKGWITRGEKLVYTIFIAVFIIAGIFLVSYSSTTDTLNRDLQVLEQHVKTQTVINEELVFEQKELSRPERILAVAKEKGLKIQDTEVKQAETFNN</sequence>
<keyword evidence="4 7" id="KW-1133">Transmembrane helix</keyword>
<comment type="similarity">
    <text evidence="7">Belongs to the FtsL family.</text>
</comment>
<protein>
    <recommendedName>
        <fullName evidence="7 8">Cell division protein FtsL</fullName>
    </recommendedName>
</protein>
<dbReference type="OrthoDB" id="2973386at2"/>
<keyword evidence="2 7" id="KW-0132">Cell division</keyword>
<reference evidence="10 11" key="1">
    <citation type="journal article" date="2015" name="Antonie Van Leeuwenhoek">
        <title>Oceanobacillus bengalensis sp. nov., a bacterium isolated from seawater of the Bay of Bengal.</title>
        <authorList>
            <person name="Yongchang O."/>
            <person name="Xiang W."/>
            <person name="Wang G."/>
        </authorList>
    </citation>
    <scope>NUCLEOTIDE SEQUENCE [LARGE SCALE GENOMIC DNA]</scope>
    <source>
        <strain evidence="10 11">MCCC 1K00260</strain>
    </source>
</reference>
<comment type="function">
    <text evidence="7">Essential cell division protein.</text>
</comment>
<dbReference type="GO" id="GO:0032153">
    <property type="term" value="C:cell division site"/>
    <property type="evidence" value="ECO:0007669"/>
    <property type="project" value="UniProtKB-UniRule"/>
</dbReference>
<keyword evidence="3 7" id="KW-0812">Transmembrane</keyword>
<evidence type="ECO:0000313" key="11">
    <source>
        <dbReference type="Proteomes" id="UP000281813"/>
    </source>
</evidence>
<name>A0A494Z1B4_9BACI</name>
<evidence type="ECO:0000256" key="2">
    <source>
        <dbReference type="ARBA" id="ARBA00022618"/>
    </source>
</evidence>
<dbReference type="RefSeq" id="WP_121130236.1">
    <property type="nucleotide sequence ID" value="NZ_JBHUFK010000007.1"/>
</dbReference>
<evidence type="ECO:0000256" key="4">
    <source>
        <dbReference type="ARBA" id="ARBA00022989"/>
    </source>
</evidence>
<accession>A0A494Z1B4</accession>
<feature type="region of interest" description="Disordered" evidence="9">
    <location>
        <begin position="1"/>
        <end position="30"/>
    </location>
</feature>
<evidence type="ECO:0000256" key="7">
    <source>
        <dbReference type="HAMAP-Rule" id="MF_00910"/>
    </source>
</evidence>
<comment type="caution">
    <text evidence="10">The sequence shown here is derived from an EMBL/GenBank/DDBJ whole genome shotgun (WGS) entry which is preliminary data.</text>
</comment>
<dbReference type="NCBIfam" id="TIGR02209">
    <property type="entry name" value="ftsL_broad"/>
    <property type="match status" value="1"/>
</dbReference>
<evidence type="ECO:0000256" key="1">
    <source>
        <dbReference type="ARBA" id="ARBA00022475"/>
    </source>
</evidence>
<evidence type="ECO:0000313" key="10">
    <source>
        <dbReference type="EMBL" id="RKQ16312.1"/>
    </source>
</evidence>
<keyword evidence="6 7" id="KW-0131">Cell cycle</keyword>
<comment type="subcellular location">
    <subcellularLocation>
        <location evidence="7">Cell membrane</location>
        <topology evidence="7">Single-pass type II membrane protein</topology>
    </subcellularLocation>
    <text evidence="7">Localizes to the division septum where it forms a ring structure.</text>
</comment>
<dbReference type="InterPro" id="IPR011922">
    <property type="entry name" value="Cell_div_FtsL"/>
</dbReference>
<evidence type="ECO:0000256" key="5">
    <source>
        <dbReference type="ARBA" id="ARBA00023136"/>
    </source>
</evidence>
<dbReference type="GO" id="GO:0043093">
    <property type="term" value="P:FtsZ-dependent cytokinesis"/>
    <property type="evidence" value="ECO:0007669"/>
    <property type="project" value="UniProtKB-UniRule"/>
</dbReference>